<keyword evidence="1" id="KW-0472">Membrane</keyword>
<evidence type="ECO:0000313" key="3">
    <source>
        <dbReference type="Proteomes" id="UP000319776"/>
    </source>
</evidence>
<protein>
    <submittedName>
        <fullName evidence="2">Uncharacterized protein</fullName>
    </submittedName>
</protein>
<dbReference type="EMBL" id="VFSS01000011">
    <property type="protein sequence ID" value="TPE56919.1"/>
    <property type="molecule type" value="Genomic_DNA"/>
</dbReference>
<dbReference type="AlphaFoldDB" id="A0A501X912"/>
<feature type="transmembrane region" description="Helical" evidence="1">
    <location>
        <begin position="70"/>
        <end position="102"/>
    </location>
</feature>
<dbReference type="RefSeq" id="WP_140781520.1">
    <property type="nucleotide sequence ID" value="NZ_VFSS01000011.1"/>
</dbReference>
<keyword evidence="3" id="KW-1185">Reference proteome</keyword>
<keyword evidence="1" id="KW-1133">Transmembrane helix</keyword>
<gene>
    <name evidence="2" type="ORF">FJO69_02645</name>
</gene>
<feature type="transmembrane region" description="Helical" evidence="1">
    <location>
        <begin position="37"/>
        <end position="58"/>
    </location>
</feature>
<feature type="transmembrane region" description="Helical" evidence="1">
    <location>
        <begin position="129"/>
        <end position="151"/>
    </location>
</feature>
<evidence type="ECO:0000256" key="1">
    <source>
        <dbReference type="SAM" id="Phobius"/>
    </source>
</evidence>
<comment type="caution">
    <text evidence="2">The sequence shown here is derived from an EMBL/GenBank/DDBJ whole genome shotgun (WGS) entry which is preliminary data.</text>
</comment>
<accession>A0A501X912</accession>
<reference evidence="2 3" key="1">
    <citation type="submission" date="2019-06" db="EMBL/GenBank/DDBJ databases">
        <title>Mycoplasma falconis type strain whole genome sequence.</title>
        <authorList>
            <person name="Spergser J."/>
        </authorList>
    </citation>
    <scope>NUCLEOTIDE SEQUENCE [LARGE SCALE GENOMIC DNA]</scope>
    <source>
        <strain evidence="2 3">ATCC 51372</strain>
    </source>
</reference>
<keyword evidence="1" id="KW-0812">Transmembrane</keyword>
<organism evidence="2 3">
    <name type="scientific">[Mycoplasma] falconis</name>
    <dbReference type="NCBI Taxonomy" id="92403"/>
    <lineage>
        <taxon>Bacteria</taxon>
        <taxon>Bacillati</taxon>
        <taxon>Mycoplasmatota</taxon>
        <taxon>Mycoplasmoidales</taxon>
        <taxon>Metamycoplasmataceae</taxon>
        <taxon>Metamycoplasma</taxon>
    </lineage>
</organism>
<proteinExistence type="predicted"/>
<sequence>MIGNKQRSYKPEHNNIDKETIKKLTYYSNKAFINASIARIFMIFLVIFSVLTFIFSMIQKGNAKEETKKVAYYFSIFIGILDGFIAIPTFIFLFKTFIYVIIYANNLDKVAIKLNNSYYHLRATSYYSMLAWIIIGFIVLGIISEIVMLVLTHSLKKSYKMWKKLNEKIEA</sequence>
<evidence type="ECO:0000313" key="2">
    <source>
        <dbReference type="EMBL" id="TPE56919.1"/>
    </source>
</evidence>
<name>A0A501X912_9BACT</name>
<dbReference type="Proteomes" id="UP000319776">
    <property type="component" value="Unassembled WGS sequence"/>
</dbReference>